<dbReference type="STRING" id="553385.GCA_000591415_01404"/>
<dbReference type="Gene3D" id="3.10.620.30">
    <property type="match status" value="1"/>
</dbReference>
<dbReference type="GO" id="GO:0016779">
    <property type="term" value="F:nucleotidyltransferase activity"/>
    <property type="evidence" value="ECO:0007669"/>
    <property type="project" value="UniProtKB-KW"/>
</dbReference>
<dbReference type="PANTHER" id="PTHR39327">
    <property type="match status" value="1"/>
</dbReference>
<dbReference type="RefSeq" id="WP_144728000.1">
    <property type="nucleotide sequence ID" value="NZ_CAWOWR010000024.1"/>
</dbReference>
<dbReference type="Proteomes" id="UP000319941">
    <property type="component" value="Unassembled WGS sequence"/>
</dbReference>
<dbReference type="OrthoDB" id="5401788at2"/>
<dbReference type="EMBL" id="VNFH01000012">
    <property type="protein sequence ID" value="TVU67779.1"/>
    <property type="molecule type" value="Genomic_DNA"/>
</dbReference>
<dbReference type="AlphaFoldDB" id="A0A558HF69"/>
<accession>A0A558HF69</accession>
<gene>
    <name evidence="1" type="ORF">FQP86_15505</name>
</gene>
<keyword evidence="1" id="KW-0808">Transferase</keyword>
<comment type="caution">
    <text evidence="1">The sequence shown here is derived from an EMBL/GenBank/DDBJ whole genome shotgun (WGS) entry which is preliminary data.</text>
</comment>
<dbReference type="Pfam" id="PF06035">
    <property type="entry name" value="Peptidase_C93"/>
    <property type="match status" value="1"/>
</dbReference>
<evidence type="ECO:0000313" key="2">
    <source>
        <dbReference type="Proteomes" id="UP000319941"/>
    </source>
</evidence>
<dbReference type="InterPro" id="IPR038765">
    <property type="entry name" value="Papain-like_cys_pep_sf"/>
</dbReference>
<name>A0A558HF69_9GAMM</name>
<dbReference type="InterPro" id="IPR010319">
    <property type="entry name" value="Transglutaminase-like_Cys_pept"/>
</dbReference>
<dbReference type="SUPFAM" id="SSF54001">
    <property type="entry name" value="Cysteine proteinases"/>
    <property type="match status" value="1"/>
</dbReference>
<dbReference type="PANTHER" id="PTHR39327:SF1">
    <property type="entry name" value="BLR5470 PROTEIN"/>
    <property type="match status" value="1"/>
</dbReference>
<evidence type="ECO:0000313" key="1">
    <source>
        <dbReference type="EMBL" id="TVU67779.1"/>
    </source>
</evidence>
<sequence length="222" mass="25568">MTHRRWWKRLVAGLLLPLLVGVGLAQALDARRFIEVYGSGGWTRVQQWQQLLTRLESVPVRRQLREVNDFFNRLRFTDDISVWGKEDYWATPQEFLGAGAGDCDDFAMAKYLTLRQLGVPEQSLRLHYVKALRLNQFHMVVTYQAANTRNPDVLDNLNSSILPASERTDLLPIYSFNGSALWMSKQLEGGERISDSRGLSSLTDWQKRREDGVLRAPLHKRP</sequence>
<organism evidence="1 2">
    <name type="scientific">Cobetia crustatorum</name>
    <dbReference type="NCBI Taxonomy" id="553385"/>
    <lineage>
        <taxon>Bacteria</taxon>
        <taxon>Pseudomonadati</taxon>
        <taxon>Pseudomonadota</taxon>
        <taxon>Gammaproteobacteria</taxon>
        <taxon>Oceanospirillales</taxon>
        <taxon>Halomonadaceae</taxon>
        <taxon>Cobetia</taxon>
    </lineage>
</organism>
<protein>
    <submittedName>
        <fullName evidence="1">Sulfate adenylyltransferase</fullName>
    </submittedName>
</protein>
<proteinExistence type="predicted"/>
<keyword evidence="1" id="KW-0548">Nucleotidyltransferase</keyword>
<keyword evidence="2" id="KW-1185">Reference proteome</keyword>
<reference evidence="1 2" key="1">
    <citation type="submission" date="2019-07" db="EMBL/GenBank/DDBJ databases">
        <title>Diversity of Bacteria from Kongsfjorden, Arctic.</title>
        <authorList>
            <person name="Yu Y."/>
        </authorList>
    </citation>
    <scope>NUCLEOTIDE SEQUENCE [LARGE SCALE GENOMIC DNA]</scope>
    <source>
        <strain evidence="1 2">SM1923</strain>
    </source>
</reference>